<comment type="pathway">
    <text evidence="3">Protein modification; protein glycosylation.</text>
</comment>
<evidence type="ECO:0000256" key="6">
    <source>
        <dbReference type="ARBA" id="ARBA00012508"/>
    </source>
</evidence>
<evidence type="ECO:0000256" key="7">
    <source>
        <dbReference type="ARBA" id="ARBA00014821"/>
    </source>
</evidence>
<dbReference type="InterPro" id="IPR039667">
    <property type="entry name" value="Dolichyldiphosphatase_PAP2"/>
</dbReference>
<dbReference type="InterPro" id="IPR019392">
    <property type="entry name" value="Miga"/>
</dbReference>
<evidence type="ECO:0000256" key="2">
    <source>
        <dbReference type="ARBA" id="ARBA00004477"/>
    </source>
</evidence>
<accession>A0A4Z2BK12</accession>
<comment type="catalytic activity">
    <reaction evidence="19">
        <text>a di-trans,poly-cis-dolichyl diphosphate + H2O = a di-trans,poly-cis-dolichyl phosphate + phosphate + H(+)</text>
        <dbReference type="Rhea" id="RHEA:14385"/>
        <dbReference type="Rhea" id="RHEA-COMP:19498"/>
        <dbReference type="Rhea" id="RHEA-COMP:19506"/>
        <dbReference type="ChEBI" id="CHEBI:15377"/>
        <dbReference type="ChEBI" id="CHEBI:15378"/>
        <dbReference type="ChEBI" id="CHEBI:43474"/>
        <dbReference type="ChEBI" id="CHEBI:57497"/>
        <dbReference type="ChEBI" id="CHEBI:57683"/>
        <dbReference type="EC" id="3.6.1.43"/>
    </reaction>
</comment>
<feature type="compositionally biased region" description="Low complexity" evidence="20">
    <location>
        <begin position="125"/>
        <end position="160"/>
    </location>
</feature>
<evidence type="ECO:0000256" key="17">
    <source>
        <dbReference type="ARBA" id="ARBA00040959"/>
    </source>
</evidence>
<evidence type="ECO:0000256" key="4">
    <source>
        <dbReference type="ARBA" id="ARBA00005518"/>
    </source>
</evidence>
<dbReference type="Gene3D" id="1.20.144.10">
    <property type="entry name" value="Phosphatidic acid phosphatase type 2/haloperoxidase"/>
    <property type="match status" value="1"/>
</dbReference>
<feature type="transmembrane region" description="Helical" evidence="21">
    <location>
        <begin position="781"/>
        <end position="798"/>
    </location>
</feature>
<dbReference type="InterPro" id="IPR036938">
    <property type="entry name" value="PAP2/HPO_sf"/>
</dbReference>
<keyword evidence="11" id="KW-0256">Endoplasmic reticulum</keyword>
<evidence type="ECO:0000256" key="1">
    <source>
        <dbReference type="ARBA" id="ARBA00004374"/>
    </source>
</evidence>
<evidence type="ECO:0000256" key="20">
    <source>
        <dbReference type="SAM" id="MobiDB-lite"/>
    </source>
</evidence>
<feature type="region of interest" description="Disordered" evidence="20">
    <location>
        <begin position="96"/>
        <end position="160"/>
    </location>
</feature>
<dbReference type="EMBL" id="SWLE01000014">
    <property type="protein sequence ID" value="TNM92262.1"/>
    <property type="molecule type" value="Genomic_DNA"/>
</dbReference>
<comment type="subcellular location">
    <subcellularLocation>
        <location evidence="2">Endoplasmic reticulum membrane</location>
        <topology evidence="2">Multi-pass membrane protein</topology>
    </subcellularLocation>
    <subcellularLocation>
        <location evidence="1">Mitochondrion outer membrane</location>
        <topology evidence="1">Multi-pass membrane protein</topology>
    </subcellularLocation>
</comment>
<dbReference type="GO" id="GO:0047874">
    <property type="term" value="F:dolichyldiphosphatase activity"/>
    <property type="evidence" value="ECO:0007669"/>
    <property type="project" value="UniProtKB-EC"/>
</dbReference>
<comment type="function">
    <text evidence="15">Required for efficient N-glycosylation. Necessary for maintaining optimal levels of dolichol-linked oligosaccharides. Hydrolyzes dolichyl pyrophosphate at a very high rate and dolichyl monophosphate at a much lower rate. Does not act on phosphatidate.</text>
</comment>
<dbReference type="SMART" id="SM00014">
    <property type="entry name" value="acidPPc"/>
    <property type="match status" value="1"/>
</dbReference>
<dbReference type="InterPro" id="IPR000326">
    <property type="entry name" value="PAP2/HPO"/>
</dbReference>
<dbReference type="GO" id="GO:0008053">
    <property type="term" value="P:mitochondrial fusion"/>
    <property type="evidence" value="ECO:0007669"/>
    <property type="project" value="InterPro"/>
</dbReference>
<dbReference type="PANTHER" id="PTHR21508">
    <property type="entry name" value="MITOGUARDIN"/>
    <property type="match status" value="1"/>
</dbReference>
<evidence type="ECO:0000256" key="10">
    <source>
        <dbReference type="ARBA" id="ARBA00022801"/>
    </source>
</evidence>
<feature type="compositionally biased region" description="Polar residues" evidence="20">
    <location>
        <begin position="106"/>
        <end position="124"/>
    </location>
</feature>
<dbReference type="GO" id="GO:0006487">
    <property type="term" value="P:protein N-linked glycosylation"/>
    <property type="evidence" value="ECO:0007669"/>
    <property type="project" value="UniProtKB-ARBA"/>
</dbReference>
<evidence type="ECO:0000256" key="13">
    <source>
        <dbReference type="ARBA" id="ARBA00023128"/>
    </source>
</evidence>
<organism evidence="23 24">
    <name type="scientific">Takifugu bimaculatus</name>
    <dbReference type="NCBI Taxonomy" id="433685"/>
    <lineage>
        <taxon>Eukaryota</taxon>
        <taxon>Metazoa</taxon>
        <taxon>Chordata</taxon>
        <taxon>Craniata</taxon>
        <taxon>Vertebrata</taxon>
        <taxon>Euteleostomi</taxon>
        <taxon>Actinopterygii</taxon>
        <taxon>Neopterygii</taxon>
        <taxon>Teleostei</taxon>
        <taxon>Neoteleostei</taxon>
        <taxon>Acanthomorphata</taxon>
        <taxon>Eupercaria</taxon>
        <taxon>Tetraodontiformes</taxon>
        <taxon>Tetradontoidea</taxon>
        <taxon>Tetraodontidae</taxon>
        <taxon>Takifugu</taxon>
    </lineage>
</organism>
<dbReference type="AlphaFoldDB" id="A0A4Z2BK12"/>
<evidence type="ECO:0000256" key="18">
    <source>
        <dbReference type="ARBA" id="ARBA00041863"/>
    </source>
</evidence>
<feature type="transmembrane region" description="Helical" evidence="21">
    <location>
        <begin position="750"/>
        <end position="769"/>
    </location>
</feature>
<dbReference type="PANTHER" id="PTHR21508:SF4">
    <property type="entry name" value="MITOGUARDIN 2"/>
    <property type="match status" value="1"/>
</dbReference>
<dbReference type="CDD" id="cd03382">
    <property type="entry name" value="PAP2_dolichyldiphosphatase"/>
    <property type="match status" value="1"/>
</dbReference>
<evidence type="ECO:0000256" key="21">
    <source>
        <dbReference type="SAM" id="Phobius"/>
    </source>
</evidence>
<evidence type="ECO:0000256" key="16">
    <source>
        <dbReference type="ARBA" id="ARBA00030292"/>
    </source>
</evidence>
<evidence type="ECO:0000313" key="23">
    <source>
        <dbReference type="EMBL" id="TNM92262.1"/>
    </source>
</evidence>
<dbReference type="Pfam" id="PF01569">
    <property type="entry name" value="PAP2"/>
    <property type="match status" value="1"/>
</dbReference>
<feature type="transmembrane region" description="Helical" evidence="21">
    <location>
        <begin position="648"/>
        <end position="669"/>
    </location>
</feature>
<comment type="caution">
    <text evidence="23">The sequence shown here is derived from an EMBL/GenBank/DDBJ whole genome shotgun (WGS) entry which is preliminary data.</text>
</comment>
<protein>
    <recommendedName>
        <fullName evidence="7">Dolichyldiphosphatase 1</fullName>
        <ecNumber evidence="6">3.6.1.43</ecNumber>
    </recommendedName>
    <alternativeName>
        <fullName evidence="16">Dolichyl pyrophosphate phosphatase 1</fullName>
    </alternativeName>
    <alternativeName>
        <fullName evidence="17">Mitoguardin 2</fullName>
    </alternativeName>
    <alternativeName>
        <fullName evidence="18">Protein FAM73B</fullName>
    </alternativeName>
</protein>
<dbReference type="Pfam" id="PF10265">
    <property type="entry name" value="Miga"/>
    <property type="match status" value="1"/>
</dbReference>
<proteinExistence type="inferred from homology"/>
<dbReference type="GO" id="GO:0005741">
    <property type="term" value="C:mitochondrial outer membrane"/>
    <property type="evidence" value="ECO:0007669"/>
    <property type="project" value="UniProtKB-SubCell"/>
</dbReference>
<dbReference type="Proteomes" id="UP000516260">
    <property type="component" value="Chromosome 21"/>
</dbReference>
<name>A0A4Z2BK12_9TELE</name>
<evidence type="ECO:0000259" key="22">
    <source>
        <dbReference type="SMART" id="SM00014"/>
    </source>
</evidence>
<evidence type="ECO:0000256" key="8">
    <source>
        <dbReference type="ARBA" id="ARBA00022692"/>
    </source>
</evidence>
<gene>
    <name evidence="23" type="ORF">fugu_019274</name>
</gene>
<dbReference type="EC" id="3.6.1.43" evidence="6"/>
<evidence type="ECO:0000256" key="11">
    <source>
        <dbReference type="ARBA" id="ARBA00022824"/>
    </source>
</evidence>
<dbReference type="FunFam" id="1.20.144.10:FF:000003">
    <property type="entry name" value="Dolichyldiphosphatase 1"/>
    <property type="match status" value="1"/>
</dbReference>
<reference evidence="23 24" key="1">
    <citation type="submission" date="2019-04" db="EMBL/GenBank/DDBJ databases">
        <title>The sequence and de novo assembly of Takifugu bimaculatus genome using PacBio and Hi-C technologies.</title>
        <authorList>
            <person name="Xu P."/>
            <person name="Liu B."/>
            <person name="Zhou Z."/>
        </authorList>
    </citation>
    <scope>NUCLEOTIDE SEQUENCE [LARGE SCALE GENOMIC DNA]</scope>
    <source>
        <strain evidence="23">TB-2018</strain>
        <tissue evidence="23">Muscle</tissue>
    </source>
</reference>
<feature type="transmembrane region" description="Helical" evidence="21">
    <location>
        <begin position="675"/>
        <end position="692"/>
    </location>
</feature>
<keyword evidence="10" id="KW-0378">Hydrolase</keyword>
<evidence type="ECO:0000256" key="15">
    <source>
        <dbReference type="ARBA" id="ARBA00024907"/>
    </source>
</evidence>
<keyword evidence="8 21" id="KW-0812">Transmembrane</keyword>
<keyword evidence="12 21" id="KW-1133">Transmembrane helix</keyword>
<keyword evidence="13" id="KW-0496">Mitochondrion</keyword>
<evidence type="ECO:0000256" key="5">
    <source>
        <dbReference type="ARBA" id="ARBA00008969"/>
    </source>
</evidence>
<evidence type="ECO:0000256" key="3">
    <source>
        <dbReference type="ARBA" id="ARBA00004922"/>
    </source>
</evidence>
<dbReference type="GO" id="GO:0005789">
    <property type="term" value="C:endoplasmic reticulum membrane"/>
    <property type="evidence" value="ECO:0007669"/>
    <property type="project" value="UniProtKB-SubCell"/>
</dbReference>
<evidence type="ECO:0000256" key="19">
    <source>
        <dbReference type="ARBA" id="ARBA00047349"/>
    </source>
</evidence>
<feature type="transmembrane region" description="Helical" evidence="21">
    <location>
        <begin position="722"/>
        <end position="738"/>
    </location>
</feature>
<evidence type="ECO:0000256" key="12">
    <source>
        <dbReference type="ARBA" id="ARBA00022989"/>
    </source>
</evidence>
<sequence>MSLRQAEGMSIAQALAMTVAEIPVFLYSTFGQSIFSQLKLTPSLKKVLFATALGSVALALTAHQLKRRGRKRKQTIKAKEGQKTVGIPEALLKTGRPSSLKRVSVSGRQMMSPSTRSNDTLSGISSLAPSKHSSSSHSLASLRVPSSPNQSANPPAPWEAEPVVEESAVVEDANVENLYLMGMELFEEALIKWEQALNIRHHTRSTSSNNSLPLQGATCGDLPVAETRNKVFAEKLETLLHRAYHLQEDFGSSIPSESVLADFESDGTLTLPKVESFQRLRDDDATTISSDDSFFSAAELFQAMTLEEVYQPLKPAALYEEALCLVRENKVHYRSLRTDLLECFGDQDYLAKLHCVRQAFQALLLDETHRTFFMETGKQMITGLMVKANKSPKAFLESYEDMLLYTQRDETWPITKMELEGRGVVCMNFFDIVLDFILMDAFEDLESPPSSVVAVLRNRWLSDSFKETALATACWSVLKAKRRLLMVPDGFISHFYVISEHVSPVLAFGFLGPRQHLSEVCTIFKQQIVQYLKDMFDHDKVRFSSTQSLAEDILNLSHRRSEILLGYLGIDSLVERGVQRGLDGSSAAGPAALLGYWSDAGLGRFTGATRLCPGKMALDEQQCSAPPRWRSISLTHVEFPEGDLTGRVLAYITLLPIAILVGFVTLIVFKRELHTISFFAGLILNEVVNFVFKHIVREPRPCAGTHASVPSEYGMPSSHSQLIWFFVVYFFLFLYLRMHQTNNARCVDLLWRHILSIILLGLALSVSYSRVYLLYHSWSQVIYGGVAGSTFGIIWFFFTQEVLTPIFPKIAAWPISEYFLVRDTSLIPNILWFEYTVTRSEARNRQRKLGTKLQ</sequence>
<comment type="similarity">
    <text evidence="4">Belongs to the dolichyldiphosphatase family.</text>
</comment>
<evidence type="ECO:0000256" key="14">
    <source>
        <dbReference type="ARBA" id="ARBA00023136"/>
    </source>
</evidence>
<evidence type="ECO:0000256" key="9">
    <source>
        <dbReference type="ARBA" id="ARBA00022787"/>
    </source>
</evidence>
<keyword evidence="24" id="KW-1185">Reference proteome</keyword>
<feature type="domain" description="Phosphatidic acid phosphatase type 2/haloperoxidase" evidence="22">
    <location>
        <begin position="675"/>
        <end position="796"/>
    </location>
</feature>
<keyword evidence="14 21" id="KW-0472">Membrane</keyword>
<evidence type="ECO:0000313" key="24">
    <source>
        <dbReference type="Proteomes" id="UP000516260"/>
    </source>
</evidence>
<keyword evidence="9" id="KW-1000">Mitochondrion outer membrane</keyword>
<comment type="similarity">
    <text evidence="5">Belongs to the mitoguardin family.</text>
</comment>
<dbReference type="SUPFAM" id="SSF48317">
    <property type="entry name" value="Acid phosphatase/Vanadium-dependent haloperoxidase"/>
    <property type="match status" value="1"/>
</dbReference>